<evidence type="ECO:0000259" key="2">
    <source>
        <dbReference type="Pfam" id="PF03781"/>
    </source>
</evidence>
<dbReference type="EMBL" id="JBHTIR010002127">
    <property type="protein sequence ID" value="MFD0853389.1"/>
    <property type="molecule type" value="Genomic_DNA"/>
</dbReference>
<protein>
    <submittedName>
        <fullName evidence="3">Formylglycine-generating enzyme family protein</fullName>
    </submittedName>
</protein>
<evidence type="ECO:0000313" key="4">
    <source>
        <dbReference type="Proteomes" id="UP001597083"/>
    </source>
</evidence>
<dbReference type="SUPFAM" id="SSF56436">
    <property type="entry name" value="C-type lectin-like"/>
    <property type="match status" value="1"/>
</dbReference>
<reference evidence="4" key="1">
    <citation type="journal article" date="2019" name="Int. J. Syst. Evol. Microbiol.">
        <title>The Global Catalogue of Microorganisms (GCM) 10K type strain sequencing project: providing services to taxonomists for standard genome sequencing and annotation.</title>
        <authorList>
            <consortium name="The Broad Institute Genomics Platform"/>
            <consortium name="The Broad Institute Genome Sequencing Center for Infectious Disease"/>
            <person name="Wu L."/>
            <person name="Ma J."/>
        </authorList>
    </citation>
    <scope>NUCLEOTIDE SEQUENCE [LARGE SCALE GENOMIC DNA]</scope>
    <source>
        <strain evidence="4">JCM 31696</strain>
    </source>
</reference>
<dbReference type="Proteomes" id="UP001597083">
    <property type="component" value="Unassembled WGS sequence"/>
</dbReference>
<dbReference type="InterPro" id="IPR042095">
    <property type="entry name" value="SUMF_sf"/>
</dbReference>
<dbReference type="InterPro" id="IPR051043">
    <property type="entry name" value="Sulfatase_Mod_Factor_Kinase"/>
</dbReference>
<dbReference type="PANTHER" id="PTHR23150">
    <property type="entry name" value="SULFATASE MODIFYING FACTOR 1, 2"/>
    <property type="match status" value="1"/>
</dbReference>
<name>A0ABW3CHF6_9ACTN</name>
<dbReference type="InterPro" id="IPR005532">
    <property type="entry name" value="SUMF_dom"/>
</dbReference>
<dbReference type="PANTHER" id="PTHR23150:SF19">
    <property type="entry name" value="FORMYLGLYCINE-GENERATING ENZYME"/>
    <property type="match status" value="1"/>
</dbReference>
<accession>A0ABW3CHF6</accession>
<dbReference type="Gene3D" id="3.90.1580.10">
    <property type="entry name" value="paralog of FGE (formylglycine-generating enzyme)"/>
    <property type="match status" value="1"/>
</dbReference>
<comment type="caution">
    <text evidence="3">The sequence shown here is derived from an EMBL/GenBank/DDBJ whole genome shotgun (WGS) entry which is preliminary data.</text>
</comment>
<sequence length="140" mass="15782">VRIRYRLPTEAEWERAARGGLAGRRYPWGDEPPTPDRCDFGRFNEFAIRPTKDTPPNGYGLYGMAGSVWEWTSDWYDAEYYGNSPEANPPGPPEGTERVLRGGSWSDCADTVAVSFRMSRALDKGMSPNIGFRLVRETVD</sequence>
<dbReference type="InterPro" id="IPR016187">
    <property type="entry name" value="CTDL_fold"/>
</dbReference>
<feature type="non-terminal residue" evidence="3">
    <location>
        <position position="1"/>
    </location>
</feature>
<gene>
    <name evidence="3" type="ORF">ACFQ07_14215</name>
</gene>
<evidence type="ECO:0000256" key="1">
    <source>
        <dbReference type="SAM" id="MobiDB-lite"/>
    </source>
</evidence>
<dbReference type="Pfam" id="PF03781">
    <property type="entry name" value="FGE-sulfatase"/>
    <property type="match status" value="1"/>
</dbReference>
<feature type="domain" description="Sulfatase-modifying factor enzyme-like" evidence="2">
    <location>
        <begin position="6"/>
        <end position="136"/>
    </location>
</feature>
<feature type="region of interest" description="Disordered" evidence="1">
    <location>
        <begin position="82"/>
        <end position="102"/>
    </location>
</feature>
<proteinExistence type="predicted"/>
<organism evidence="3 4">
    <name type="scientific">Actinomadura adrarensis</name>
    <dbReference type="NCBI Taxonomy" id="1819600"/>
    <lineage>
        <taxon>Bacteria</taxon>
        <taxon>Bacillati</taxon>
        <taxon>Actinomycetota</taxon>
        <taxon>Actinomycetes</taxon>
        <taxon>Streptosporangiales</taxon>
        <taxon>Thermomonosporaceae</taxon>
        <taxon>Actinomadura</taxon>
    </lineage>
</organism>
<evidence type="ECO:0000313" key="3">
    <source>
        <dbReference type="EMBL" id="MFD0853389.1"/>
    </source>
</evidence>
<keyword evidence="4" id="KW-1185">Reference proteome</keyword>